<name>A0ABD1TLX7_9LAMI</name>
<dbReference type="AlphaFoldDB" id="A0ABD1TLX7"/>
<sequence>MKDKEFFIEGSREMKKTKGLCIKAYQKQQSERAFIQRECNPQINGSQHTMCYRLRKQLQQCKNRISKGAKSMSLGFGPPDWTIHHWESQIASKRILKELKDLQKDPPTSCNADISIYNYQGKKREVPKNSIFHIFSGCADAIESIYFRPILFSSITGRPNCKLCCYRVKEGLRAKVSERESSLTLPNFPKKERRRVAYCKQCFGRVGVKL</sequence>
<organism evidence="1 2">
    <name type="scientific">Forsythia ovata</name>
    <dbReference type="NCBI Taxonomy" id="205694"/>
    <lineage>
        <taxon>Eukaryota</taxon>
        <taxon>Viridiplantae</taxon>
        <taxon>Streptophyta</taxon>
        <taxon>Embryophyta</taxon>
        <taxon>Tracheophyta</taxon>
        <taxon>Spermatophyta</taxon>
        <taxon>Magnoliopsida</taxon>
        <taxon>eudicotyledons</taxon>
        <taxon>Gunneridae</taxon>
        <taxon>Pentapetalae</taxon>
        <taxon>asterids</taxon>
        <taxon>lamiids</taxon>
        <taxon>Lamiales</taxon>
        <taxon>Oleaceae</taxon>
        <taxon>Forsythieae</taxon>
        <taxon>Forsythia</taxon>
    </lineage>
</organism>
<evidence type="ECO:0000313" key="1">
    <source>
        <dbReference type="EMBL" id="KAL2513573.1"/>
    </source>
</evidence>
<reference evidence="2" key="1">
    <citation type="submission" date="2024-07" db="EMBL/GenBank/DDBJ databases">
        <title>Two chromosome-level genome assemblies of Korean endemic species Abeliophyllum distichum and Forsythia ovata (Oleaceae).</title>
        <authorList>
            <person name="Jang H."/>
        </authorList>
    </citation>
    <scope>NUCLEOTIDE SEQUENCE [LARGE SCALE GENOMIC DNA]</scope>
</reference>
<proteinExistence type="predicted"/>
<keyword evidence="2" id="KW-1185">Reference proteome</keyword>
<protein>
    <submittedName>
        <fullName evidence="1">Uncharacterized protein</fullName>
    </submittedName>
</protein>
<comment type="caution">
    <text evidence="1">The sequence shown here is derived from an EMBL/GenBank/DDBJ whole genome shotgun (WGS) entry which is preliminary data.</text>
</comment>
<accession>A0ABD1TLX7</accession>
<evidence type="ECO:0000313" key="2">
    <source>
        <dbReference type="Proteomes" id="UP001604277"/>
    </source>
</evidence>
<dbReference type="Proteomes" id="UP001604277">
    <property type="component" value="Unassembled WGS sequence"/>
</dbReference>
<dbReference type="EMBL" id="JBFOLJ010000008">
    <property type="protein sequence ID" value="KAL2513573.1"/>
    <property type="molecule type" value="Genomic_DNA"/>
</dbReference>
<gene>
    <name evidence="1" type="ORF">Fot_27544</name>
</gene>